<sequence>MSWSHLLHHDHPGHPSTRLHLAGWPGRADQCWWLHPAGAWPPPEAVPQERCGSTLGGTCSYTTLITTMRVQLKEGPST</sequence>
<dbReference type="AlphaFoldDB" id="A0AAV0I6Y6"/>
<evidence type="ECO:0000313" key="2">
    <source>
        <dbReference type="Proteomes" id="UP001154282"/>
    </source>
</evidence>
<protein>
    <submittedName>
        <fullName evidence="1">Uncharacterized protein</fullName>
    </submittedName>
</protein>
<organism evidence="1 2">
    <name type="scientific">Linum tenue</name>
    <dbReference type="NCBI Taxonomy" id="586396"/>
    <lineage>
        <taxon>Eukaryota</taxon>
        <taxon>Viridiplantae</taxon>
        <taxon>Streptophyta</taxon>
        <taxon>Embryophyta</taxon>
        <taxon>Tracheophyta</taxon>
        <taxon>Spermatophyta</taxon>
        <taxon>Magnoliopsida</taxon>
        <taxon>eudicotyledons</taxon>
        <taxon>Gunneridae</taxon>
        <taxon>Pentapetalae</taxon>
        <taxon>rosids</taxon>
        <taxon>fabids</taxon>
        <taxon>Malpighiales</taxon>
        <taxon>Linaceae</taxon>
        <taxon>Linum</taxon>
    </lineage>
</organism>
<gene>
    <name evidence="1" type="ORF">LITE_LOCUS7349</name>
</gene>
<reference evidence="1" key="1">
    <citation type="submission" date="2022-08" db="EMBL/GenBank/DDBJ databases">
        <authorList>
            <person name="Gutierrez-Valencia J."/>
        </authorList>
    </citation>
    <scope>NUCLEOTIDE SEQUENCE</scope>
</reference>
<dbReference type="Proteomes" id="UP001154282">
    <property type="component" value="Unassembled WGS sequence"/>
</dbReference>
<dbReference type="EMBL" id="CAMGYJ010000003">
    <property type="protein sequence ID" value="CAI0391970.1"/>
    <property type="molecule type" value="Genomic_DNA"/>
</dbReference>
<evidence type="ECO:0000313" key="1">
    <source>
        <dbReference type="EMBL" id="CAI0391970.1"/>
    </source>
</evidence>
<accession>A0AAV0I6Y6</accession>
<keyword evidence="2" id="KW-1185">Reference proteome</keyword>
<name>A0AAV0I6Y6_9ROSI</name>
<comment type="caution">
    <text evidence="1">The sequence shown here is derived from an EMBL/GenBank/DDBJ whole genome shotgun (WGS) entry which is preliminary data.</text>
</comment>
<proteinExistence type="predicted"/>